<protein>
    <submittedName>
        <fullName evidence="3">C-CAP/cofactor C-like domain-containing protein</fullName>
    </submittedName>
</protein>
<dbReference type="PANTHER" id="PTHR16052:SF0">
    <property type="entry name" value="TBCC DOMAIN-CONTAINING PROTEIN 1"/>
    <property type="match status" value="1"/>
</dbReference>
<dbReference type="InterPro" id="IPR012945">
    <property type="entry name" value="Tubulin-bd_cofactor_C_dom"/>
</dbReference>
<name>A0A183TDS8_SCHSO</name>
<dbReference type="WBParaSite" id="SSLN_0001517901-mRNA-1">
    <property type="protein sequence ID" value="SSLN_0001517901-mRNA-1"/>
    <property type="gene ID" value="SSLN_0001517901"/>
</dbReference>
<reference evidence="3" key="1">
    <citation type="submission" date="2016-06" db="UniProtKB">
        <authorList>
            <consortium name="WormBaseParasite"/>
        </authorList>
    </citation>
    <scope>IDENTIFICATION</scope>
</reference>
<accession>A0A183TDS8</accession>
<feature type="domain" description="C-CAP/cofactor C-like" evidence="2">
    <location>
        <begin position="317"/>
        <end position="515"/>
    </location>
</feature>
<dbReference type="GO" id="GO:0031616">
    <property type="term" value="C:spindle pole centrosome"/>
    <property type="evidence" value="ECO:0007669"/>
    <property type="project" value="TreeGrafter"/>
</dbReference>
<dbReference type="InterPro" id="IPR039589">
    <property type="entry name" value="TBCC1"/>
</dbReference>
<proteinExistence type="inferred from homology"/>
<dbReference type="PANTHER" id="PTHR16052">
    <property type="entry name" value="TBCC DOMAIN-CONTAINING PROTEIN 1"/>
    <property type="match status" value="1"/>
</dbReference>
<dbReference type="Gene3D" id="2.160.20.70">
    <property type="match status" value="1"/>
</dbReference>
<evidence type="ECO:0000256" key="1">
    <source>
        <dbReference type="ARBA" id="ARBA00008848"/>
    </source>
</evidence>
<organism evidence="3">
    <name type="scientific">Schistocephalus solidus</name>
    <name type="common">Tapeworm</name>
    <dbReference type="NCBI Taxonomy" id="70667"/>
    <lineage>
        <taxon>Eukaryota</taxon>
        <taxon>Metazoa</taxon>
        <taxon>Spiralia</taxon>
        <taxon>Lophotrochozoa</taxon>
        <taxon>Platyhelminthes</taxon>
        <taxon>Cestoda</taxon>
        <taxon>Eucestoda</taxon>
        <taxon>Diphyllobothriidea</taxon>
        <taxon>Diphyllobothriidae</taxon>
        <taxon>Schistocephalus</taxon>
    </lineage>
</organism>
<dbReference type="InterPro" id="IPR017901">
    <property type="entry name" value="C-CAP_CF_C-like"/>
</dbReference>
<evidence type="ECO:0000259" key="2">
    <source>
        <dbReference type="PROSITE" id="PS51329"/>
    </source>
</evidence>
<dbReference type="AlphaFoldDB" id="A0A183TDS8"/>
<dbReference type="GO" id="GO:0051684">
    <property type="term" value="P:maintenance of Golgi location"/>
    <property type="evidence" value="ECO:0007669"/>
    <property type="project" value="TreeGrafter"/>
</dbReference>
<dbReference type="InterPro" id="IPR016098">
    <property type="entry name" value="CAP/MinC_C"/>
</dbReference>
<dbReference type="PROSITE" id="PS51329">
    <property type="entry name" value="C_CAP_COFACTOR_C"/>
    <property type="match status" value="1"/>
</dbReference>
<comment type="similarity">
    <text evidence="1">Belongs to the TBCC family.</text>
</comment>
<dbReference type="Pfam" id="PF07986">
    <property type="entry name" value="TBCC"/>
    <property type="match status" value="2"/>
</dbReference>
<evidence type="ECO:0000313" key="3">
    <source>
        <dbReference type="WBParaSite" id="SSLN_0001517901-mRNA-1"/>
    </source>
</evidence>
<sequence>LWPRAELFIYGVFQIQPLPRLASHVRLLFSDKFKNIKKLVYYAKSKGRLGYPNISYSVWKHVACNKLQLPESVAWLYFQTCLILSTSNSSSLRELELTLAKAKDDSESEKIRHGASVELFVLVLFLYAQLINKLSLRSSVASTSAEWPDSPSRFSDISTDQSTPIRPFRNTSEQHHFQFIYENLLELLDLISEPEEFVLGSKEHLLSVDAVEALSFVLEGTVDQMNSIRPVKDIIFDPNVLPKTGYSSVSYFELNHHKSAICLSTRTFGIRCLHSWIRSCLIQNPFTVETCILRGTRLQWTLPGGRENFSGSAPHTPTKRQRIATNAAHIPPTTGLRGNKLIVIASVSRQIIARTSRILRHATVKIHRANSAFIYLLSPLRSVTLDRCRGSTIVLGPIESTLFISGCEGCLVISAARRVVLAASRCCTLNIATPTRPVLLQPAFGACGGGSGGAYPACPSPSSLFSRSSPIVPLGNEEIMFGPYNTTYPELAKHLDRVCLAPSVNLWDQPLILGPESTRSECTRFNKTPVSGNCVWDILPPQDFYPFNIPMVVTSEDQREQPQPEGHCTPPHGRTLGKQLPIESLHDLSRALVTCPNSPRRSAHVGGDLTTVKQPFFLPLPKSYSDAISNRAQLYAQWRQLVKV</sequence>
<dbReference type="GO" id="GO:0051661">
    <property type="term" value="P:maintenance of centrosome location"/>
    <property type="evidence" value="ECO:0007669"/>
    <property type="project" value="TreeGrafter"/>
</dbReference>